<feature type="transmembrane region" description="Helical" evidence="5">
    <location>
        <begin position="106"/>
        <end position="125"/>
    </location>
</feature>
<evidence type="ECO:0000256" key="3">
    <source>
        <dbReference type="ARBA" id="ARBA00022989"/>
    </source>
</evidence>
<evidence type="ECO:0000256" key="4">
    <source>
        <dbReference type="ARBA" id="ARBA00023136"/>
    </source>
</evidence>
<dbReference type="InterPro" id="IPR008521">
    <property type="entry name" value="Mg_trans_NIPA"/>
</dbReference>
<feature type="transmembrane region" description="Helical" evidence="5">
    <location>
        <begin position="174"/>
        <end position="194"/>
    </location>
</feature>
<dbReference type="AlphaFoldDB" id="S2KBF0"/>
<dbReference type="SUPFAM" id="SSF103481">
    <property type="entry name" value="Multidrug resistance efflux transporter EmrE"/>
    <property type="match status" value="1"/>
</dbReference>
<evidence type="ECO:0000256" key="1">
    <source>
        <dbReference type="ARBA" id="ARBA00004141"/>
    </source>
</evidence>
<evidence type="ECO:0000256" key="2">
    <source>
        <dbReference type="ARBA" id="ARBA00022692"/>
    </source>
</evidence>
<feature type="transmembrane region" description="Helical" evidence="5">
    <location>
        <begin position="78"/>
        <end position="99"/>
    </location>
</feature>
<proteinExistence type="predicted"/>
<name>S2KBF0_MUCC1</name>
<dbReference type="PANTHER" id="PTHR12570:SF85">
    <property type="entry name" value="DUF803 DOMAIN MEMBRANE PROTEIN (AFU_ORTHOLOGUE AFUA_1G15880)"/>
    <property type="match status" value="1"/>
</dbReference>
<keyword evidence="4 5" id="KW-0472">Membrane</keyword>
<dbReference type="OrthoDB" id="6428174at2759"/>
<reference evidence="7" key="1">
    <citation type="submission" date="2013-05" db="EMBL/GenBank/DDBJ databases">
        <title>The Genome sequence of Mucor circinelloides f. circinelloides 1006PhL.</title>
        <authorList>
            <consortium name="The Broad Institute Genomics Platform"/>
            <person name="Cuomo C."/>
            <person name="Earl A."/>
            <person name="Findley K."/>
            <person name="Lee S.C."/>
            <person name="Walker B."/>
            <person name="Young S."/>
            <person name="Zeng Q."/>
            <person name="Gargeya S."/>
            <person name="Fitzgerald M."/>
            <person name="Haas B."/>
            <person name="Abouelleil A."/>
            <person name="Allen A.W."/>
            <person name="Alvarado L."/>
            <person name="Arachchi H.M."/>
            <person name="Berlin A.M."/>
            <person name="Chapman S.B."/>
            <person name="Gainer-Dewar J."/>
            <person name="Goldberg J."/>
            <person name="Griggs A."/>
            <person name="Gujja S."/>
            <person name="Hansen M."/>
            <person name="Howarth C."/>
            <person name="Imamovic A."/>
            <person name="Ireland A."/>
            <person name="Larimer J."/>
            <person name="McCowan C."/>
            <person name="Murphy C."/>
            <person name="Pearson M."/>
            <person name="Poon T.W."/>
            <person name="Priest M."/>
            <person name="Roberts A."/>
            <person name="Saif S."/>
            <person name="Shea T."/>
            <person name="Sisk P."/>
            <person name="Sykes S."/>
            <person name="Wortman J."/>
            <person name="Nusbaum C."/>
            <person name="Birren B."/>
        </authorList>
    </citation>
    <scope>NUCLEOTIDE SEQUENCE [LARGE SCALE GENOMIC DNA]</scope>
    <source>
        <strain evidence="7">1006PhL</strain>
    </source>
</reference>
<sequence>MLQEKYIGLILAMSSSIFIGLSFVITKKGLVSSKRRHGVSATEGKHHYLRNWTWWAGIGTMAVGEILNFSAYSFAPPILITPLGSLSVILGAIFASIFLKEKLGAIGKVGCLLSVVGAFIVVLHAPEDKDVTSIDELLFYALQPGFVMYCIMVLCISLLMIFKVVPVYGTKNPFVYISICSLVGSVSVMAIKAFGIALKLTFAGNNQFTHPSTYAFALIVAICIVVQMNYFNKALEQFSTNVVNPIYFVCFTTATIIASAILFQGFNTDNPINVASLICGFVIIFTGVYLLDSIARGSGQEAHHLHGDTSSEEEDENERFLMEEAALLEDHEAGSSSLNLSGLNHDSDDDIELVMRPKAGRTGTGHYVSFVKATLDEMDKYPEMKGHCLVMDNAPIHNSADIVLVSCQK</sequence>
<keyword evidence="3 5" id="KW-1133">Transmembrane helix</keyword>
<evidence type="ECO:0000256" key="5">
    <source>
        <dbReference type="SAM" id="Phobius"/>
    </source>
</evidence>
<dbReference type="InterPro" id="IPR037185">
    <property type="entry name" value="EmrE-like"/>
</dbReference>
<comment type="subcellular location">
    <subcellularLocation>
        <location evidence="1">Membrane</location>
        <topology evidence="1">Multi-pass membrane protein</topology>
    </subcellularLocation>
</comment>
<dbReference type="InParanoid" id="S2KBF0"/>
<dbReference type="Proteomes" id="UP000014254">
    <property type="component" value="Unassembled WGS sequence"/>
</dbReference>
<feature type="transmembrane region" description="Helical" evidence="5">
    <location>
        <begin position="243"/>
        <end position="266"/>
    </location>
</feature>
<dbReference type="GO" id="GO:0015095">
    <property type="term" value="F:magnesium ion transmembrane transporter activity"/>
    <property type="evidence" value="ECO:0007669"/>
    <property type="project" value="InterPro"/>
</dbReference>
<feature type="transmembrane region" description="Helical" evidence="5">
    <location>
        <begin position="272"/>
        <end position="291"/>
    </location>
</feature>
<keyword evidence="7" id="KW-1185">Reference proteome</keyword>
<dbReference type="VEuPathDB" id="FungiDB:HMPREF1544_00227"/>
<dbReference type="GO" id="GO:0016020">
    <property type="term" value="C:membrane"/>
    <property type="evidence" value="ECO:0007669"/>
    <property type="project" value="UniProtKB-SubCell"/>
</dbReference>
<protein>
    <recommendedName>
        <fullName evidence="8">DUF803-domain-containing protein</fullName>
    </recommendedName>
</protein>
<dbReference type="OMA" id="MGAGEVC"/>
<feature type="transmembrane region" description="Helical" evidence="5">
    <location>
        <begin position="214"/>
        <end position="231"/>
    </location>
</feature>
<dbReference type="eggNOG" id="KOG2922">
    <property type="taxonomic scope" value="Eukaryota"/>
</dbReference>
<evidence type="ECO:0000313" key="7">
    <source>
        <dbReference type="Proteomes" id="UP000014254"/>
    </source>
</evidence>
<evidence type="ECO:0008006" key="8">
    <source>
        <dbReference type="Google" id="ProtNLM"/>
    </source>
</evidence>
<accession>S2KBF0</accession>
<gene>
    <name evidence="6" type="ORF">HMPREF1544_00227</name>
</gene>
<organism evidence="6 7">
    <name type="scientific">Mucor circinelloides f. circinelloides (strain 1006PhL)</name>
    <name type="common">Mucormycosis agent</name>
    <name type="synonym">Calyptromyces circinelloides</name>
    <dbReference type="NCBI Taxonomy" id="1220926"/>
    <lineage>
        <taxon>Eukaryota</taxon>
        <taxon>Fungi</taxon>
        <taxon>Fungi incertae sedis</taxon>
        <taxon>Mucoromycota</taxon>
        <taxon>Mucoromycotina</taxon>
        <taxon>Mucoromycetes</taxon>
        <taxon>Mucorales</taxon>
        <taxon>Mucorineae</taxon>
        <taxon>Mucoraceae</taxon>
        <taxon>Mucor</taxon>
    </lineage>
</organism>
<dbReference type="Pfam" id="PF05653">
    <property type="entry name" value="Mg_trans_NIPA"/>
    <property type="match status" value="1"/>
</dbReference>
<keyword evidence="2 5" id="KW-0812">Transmembrane</keyword>
<dbReference type="PANTHER" id="PTHR12570">
    <property type="match status" value="1"/>
</dbReference>
<feature type="transmembrane region" description="Helical" evidence="5">
    <location>
        <begin position="6"/>
        <end position="26"/>
    </location>
</feature>
<evidence type="ECO:0000313" key="6">
    <source>
        <dbReference type="EMBL" id="EPB92788.1"/>
    </source>
</evidence>
<dbReference type="EMBL" id="KE123897">
    <property type="protein sequence ID" value="EPB92788.1"/>
    <property type="molecule type" value="Genomic_DNA"/>
</dbReference>
<feature type="transmembrane region" description="Helical" evidence="5">
    <location>
        <begin position="137"/>
        <end position="162"/>
    </location>
</feature>